<feature type="transmembrane region" description="Helical" evidence="5">
    <location>
        <begin position="108"/>
        <end position="133"/>
    </location>
</feature>
<dbReference type="EMBL" id="CM001882">
    <property type="protein sequence ID" value="EOY02323.1"/>
    <property type="molecule type" value="Genomic_DNA"/>
</dbReference>
<dbReference type="Gramene" id="EOY02323">
    <property type="protein sequence ID" value="EOY02323"/>
    <property type="gene ID" value="TCM_016836"/>
</dbReference>
<dbReference type="InterPro" id="IPR037185">
    <property type="entry name" value="EmrE-like"/>
</dbReference>
<sequence>MNQIVQSALVIIFYKGPEVFSSPTLIPSSSVSYWPLESSQSNWAAGGLLLAVECFLGSIWYIIQTQAMKICPAELIVVFFYDLCGTIISAPVCLLAESNLSAWRLRPSIAKVAVVYSGFTGTLLGILVHTWGLRVKGPVYVALFKPLSIAIAAVLSAIFLGDALHLGRYKNSLLILAESFKEPFFLYTQFAKLDLNSKFCNVIGAVILSVGFYAVIWGKAKENTADSGFSSLASSSTAPLLQTQCIEDMTQ</sequence>
<dbReference type="AlphaFoldDB" id="A0A061ECF8"/>
<evidence type="ECO:0000256" key="5">
    <source>
        <dbReference type="SAM" id="Phobius"/>
    </source>
</evidence>
<dbReference type="PANTHER" id="PTHR31218">
    <property type="entry name" value="WAT1-RELATED PROTEIN"/>
    <property type="match status" value="1"/>
</dbReference>
<feature type="transmembrane region" description="Helical" evidence="5">
    <location>
        <begin position="43"/>
        <end position="63"/>
    </location>
</feature>
<accession>A0A061ECF8</accession>
<evidence type="ECO:0000256" key="1">
    <source>
        <dbReference type="ARBA" id="ARBA00004141"/>
    </source>
</evidence>
<dbReference type="Proteomes" id="UP000026915">
    <property type="component" value="Chromosome 4"/>
</dbReference>
<organism evidence="6 7">
    <name type="scientific">Theobroma cacao</name>
    <name type="common">Cacao</name>
    <name type="synonym">Cocoa</name>
    <dbReference type="NCBI Taxonomy" id="3641"/>
    <lineage>
        <taxon>Eukaryota</taxon>
        <taxon>Viridiplantae</taxon>
        <taxon>Streptophyta</taxon>
        <taxon>Embryophyta</taxon>
        <taxon>Tracheophyta</taxon>
        <taxon>Spermatophyta</taxon>
        <taxon>Magnoliopsida</taxon>
        <taxon>eudicotyledons</taxon>
        <taxon>Gunneridae</taxon>
        <taxon>Pentapetalae</taxon>
        <taxon>rosids</taxon>
        <taxon>malvids</taxon>
        <taxon>Malvales</taxon>
        <taxon>Malvaceae</taxon>
        <taxon>Byttnerioideae</taxon>
        <taxon>Theobroma</taxon>
    </lineage>
</organism>
<keyword evidence="2 5" id="KW-0812">Transmembrane</keyword>
<evidence type="ECO:0000313" key="7">
    <source>
        <dbReference type="Proteomes" id="UP000026915"/>
    </source>
</evidence>
<evidence type="ECO:0000256" key="3">
    <source>
        <dbReference type="ARBA" id="ARBA00022989"/>
    </source>
</evidence>
<evidence type="ECO:0000256" key="4">
    <source>
        <dbReference type="ARBA" id="ARBA00023136"/>
    </source>
</evidence>
<dbReference type="STRING" id="3641.A0A061ECF8"/>
<keyword evidence="7" id="KW-1185">Reference proteome</keyword>
<dbReference type="HOGENOM" id="CLU_025359_2_3_1"/>
<feature type="transmembrane region" description="Helical" evidence="5">
    <location>
        <begin position="139"/>
        <end position="160"/>
    </location>
</feature>
<proteinExistence type="predicted"/>
<dbReference type="SUPFAM" id="SSF103481">
    <property type="entry name" value="Multidrug resistance efflux transporter EmrE"/>
    <property type="match status" value="1"/>
</dbReference>
<feature type="transmembrane region" description="Helical" evidence="5">
    <location>
        <begin position="199"/>
        <end position="218"/>
    </location>
</feature>
<keyword evidence="3 5" id="KW-1133">Transmembrane helix</keyword>
<name>A0A061ECF8_THECC</name>
<evidence type="ECO:0000313" key="6">
    <source>
        <dbReference type="EMBL" id="EOY02323.1"/>
    </source>
</evidence>
<evidence type="ECO:0000256" key="2">
    <source>
        <dbReference type="ARBA" id="ARBA00022692"/>
    </source>
</evidence>
<keyword evidence="4 5" id="KW-0472">Membrane</keyword>
<dbReference type="InParanoid" id="A0A061ECF8"/>
<protein>
    <submittedName>
        <fullName evidence="6">Nodulin MtN21 /EamA-like transporter family protein, putative</fullName>
    </submittedName>
</protein>
<dbReference type="InterPro" id="IPR030184">
    <property type="entry name" value="WAT1-related"/>
</dbReference>
<dbReference type="GO" id="GO:0005886">
    <property type="term" value="C:plasma membrane"/>
    <property type="evidence" value="ECO:0000318"/>
    <property type="project" value="GO_Central"/>
</dbReference>
<comment type="subcellular location">
    <subcellularLocation>
        <location evidence="1">Membrane</location>
        <topology evidence="1">Multi-pass membrane protein</topology>
    </subcellularLocation>
</comment>
<feature type="transmembrane region" description="Helical" evidence="5">
    <location>
        <begin position="75"/>
        <end position="96"/>
    </location>
</feature>
<gene>
    <name evidence="6" type="ORF">TCM_016836</name>
</gene>
<reference evidence="6 7" key="1">
    <citation type="journal article" date="2013" name="Genome Biol.">
        <title>The genome sequence of the most widely cultivated cacao type and its use to identify candidate genes regulating pod color.</title>
        <authorList>
            <person name="Motamayor J.C."/>
            <person name="Mockaitis K."/>
            <person name="Schmutz J."/>
            <person name="Haiminen N."/>
            <person name="Iii D.L."/>
            <person name="Cornejo O."/>
            <person name="Findley S.D."/>
            <person name="Zheng P."/>
            <person name="Utro F."/>
            <person name="Royaert S."/>
            <person name="Saski C."/>
            <person name="Jenkins J."/>
            <person name="Podicheti R."/>
            <person name="Zhao M."/>
            <person name="Scheffler B.E."/>
            <person name="Stack J.C."/>
            <person name="Feltus F.A."/>
            <person name="Mustiga G.M."/>
            <person name="Amores F."/>
            <person name="Phillips W."/>
            <person name="Marelli J.P."/>
            <person name="May G.D."/>
            <person name="Shapiro H."/>
            <person name="Ma J."/>
            <person name="Bustamante C.D."/>
            <person name="Schnell R.J."/>
            <person name="Main D."/>
            <person name="Gilbert D."/>
            <person name="Parida L."/>
            <person name="Kuhn D.N."/>
        </authorList>
    </citation>
    <scope>NUCLEOTIDE SEQUENCE [LARGE SCALE GENOMIC DNA]</scope>
    <source>
        <strain evidence="7">cv. Matina 1-6</strain>
    </source>
</reference>
<dbReference type="GO" id="GO:0022857">
    <property type="term" value="F:transmembrane transporter activity"/>
    <property type="evidence" value="ECO:0007669"/>
    <property type="project" value="InterPro"/>
</dbReference>